<keyword evidence="1" id="KW-0472">Membrane</keyword>
<feature type="transmembrane region" description="Helical" evidence="1">
    <location>
        <begin position="38"/>
        <end position="57"/>
    </location>
</feature>
<organism evidence="2 3">
    <name type="scientific">Salix dunnii</name>
    <dbReference type="NCBI Taxonomy" id="1413687"/>
    <lineage>
        <taxon>Eukaryota</taxon>
        <taxon>Viridiplantae</taxon>
        <taxon>Streptophyta</taxon>
        <taxon>Embryophyta</taxon>
        <taxon>Tracheophyta</taxon>
        <taxon>Spermatophyta</taxon>
        <taxon>Magnoliopsida</taxon>
        <taxon>eudicotyledons</taxon>
        <taxon>Gunneridae</taxon>
        <taxon>Pentapetalae</taxon>
        <taxon>rosids</taxon>
        <taxon>fabids</taxon>
        <taxon>Malpighiales</taxon>
        <taxon>Salicaceae</taxon>
        <taxon>Saliceae</taxon>
        <taxon>Salix</taxon>
    </lineage>
</organism>
<proteinExistence type="predicted"/>
<keyword evidence="1" id="KW-0812">Transmembrane</keyword>
<comment type="caution">
    <text evidence="2">The sequence shown here is derived from an EMBL/GenBank/DDBJ whole genome shotgun (WGS) entry which is preliminary data.</text>
</comment>
<gene>
    <name evidence="2" type="ORF">SADUNF_Sadunf05G0085300</name>
</gene>
<accession>A0A835KC48</accession>
<evidence type="ECO:0000313" key="3">
    <source>
        <dbReference type="Proteomes" id="UP000657918"/>
    </source>
</evidence>
<evidence type="ECO:0000313" key="2">
    <source>
        <dbReference type="EMBL" id="KAF9682214.1"/>
    </source>
</evidence>
<dbReference type="AlphaFoldDB" id="A0A835KC48"/>
<dbReference type="EMBL" id="JADGMS010000005">
    <property type="protein sequence ID" value="KAF9682214.1"/>
    <property type="molecule type" value="Genomic_DNA"/>
</dbReference>
<reference evidence="2 3" key="1">
    <citation type="submission" date="2020-10" db="EMBL/GenBank/DDBJ databases">
        <title>Plant Genome Project.</title>
        <authorList>
            <person name="Zhang R.-G."/>
        </authorList>
    </citation>
    <scope>NUCLEOTIDE SEQUENCE [LARGE SCALE GENOMIC DNA]</scope>
    <source>
        <strain evidence="2">FAFU-HL-1</strain>
        <tissue evidence="2">Leaf</tissue>
    </source>
</reference>
<dbReference type="Proteomes" id="UP000657918">
    <property type="component" value="Unassembled WGS sequence"/>
</dbReference>
<keyword evidence="1" id="KW-1133">Transmembrane helix</keyword>
<sequence length="115" mass="13184">MSTVFVFNKKYLSRLHPDPPHVHAPIFNAKKVEDTKSNYRWCWFFLVSMIAIIVIVANSKKNSTSHHPGPIMKKYVDALEIALQFFNVQKCKSVPSRITSSATDFDTREIISSKL</sequence>
<evidence type="ECO:0000256" key="1">
    <source>
        <dbReference type="SAM" id="Phobius"/>
    </source>
</evidence>
<name>A0A835KC48_9ROSI</name>
<protein>
    <submittedName>
        <fullName evidence="2">Uncharacterized protein</fullName>
    </submittedName>
</protein>
<keyword evidence="3" id="KW-1185">Reference proteome</keyword>